<dbReference type="Pfam" id="PF00392">
    <property type="entry name" value="GntR"/>
    <property type="match status" value="1"/>
</dbReference>
<dbReference type="InterPro" id="IPR036388">
    <property type="entry name" value="WH-like_DNA-bd_sf"/>
</dbReference>
<dbReference type="InterPro" id="IPR008920">
    <property type="entry name" value="TF_FadR/GntR_C"/>
</dbReference>
<evidence type="ECO:0000313" key="6">
    <source>
        <dbReference type="Proteomes" id="UP000292507"/>
    </source>
</evidence>
<reference evidence="5 6" key="1">
    <citation type="submission" date="2019-02" db="EMBL/GenBank/DDBJ databases">
        <title>Sequencing the genomes of 1000 actinobacteria strains.</title>
        <authorList>
            <person name="Klenk H.-P."/>
        </authorList>
    </citation>
    <scope>NUCLEOTIDE SEQUENCE [LARGE SCALE GENOMIC DNA]</scope>
    <source>
        <strain evidence="5 6">DSM 44509</strain>
    </source>
</reference>
<dbReference type="PRINTS" id="PR00035">
    <property type="entry name" value="HTHGNTR"/>
</dbReference>
<dbReference type="Proteomes" id="UP000292507">
    <property type="component" value="Unassembled WGS sequence"/>
</dbReference>
<dbReference type="GO" id="GO:0003700">
    <property type="term" value="F:DNA-binding transcription factor activity"/>
    <property type="evidence" value="ECO:0007669"/>
    <property type="project" value="InterPro"/>
</dbReference>
<keyword evidence="2" id="KW-0238">DNA-binding</keyword>
<comment type="caution">
    <text evidence="5">The sequence shown here is derived from an EMBL/GenBank/DDBJ whole genome shotgun (WGS) entry which is preliminary data.</text>
</comment>
<dbReference type="AlphaFoldDB" id="A0A4V2G2B4"/>
<dbReference type="SMART" id="SM00895">
    <property type="entry name" value="FCD"/>
    <property type="match status" value="1"/>
</dbReference>
<keyword evidence="1" id="KW-0805">Transcription regulation</keyword>
<evidence type="ECO:0000259" key="4">
    <source>
        <dbReference type="PROSITE" id="PS50949"/>
    </source>
</evidence>
<dbReference type="CDD" id="cd07377">
    <property type="entry name" value="WHTH_GntR"/>
    <property type="match status" value="1"/>
</dbReference>
<dbReference type="PANTHER" id="PTHR43537:SF24">
    <property type="entry name" value="GLUCONATE OPERON TRANSCRIPTIONAL REPRESSOR"/>
    <property type="match status" value="1"/>
</dbReference>
<dbReference type="Gene3D" id="1.10.10.10">
    <property type="entry name" value="Winged helix-like DNA-binding domain superfamily/Winged helix DNA-binding domain"/>
    <property type="match status" value="1"/>
</dbReference>
<dbReference type="EMBL" id="SHKV01000001">
    <property type="protein sequence ID" value="RZU32496.1"/>
    <property type="molecule type" value="Genomic_DNA"/>
</dbReference>
<dbReference type="GO" id="GO:0003677">
    <property type="term" value="F:DNA binding"/>
    <property type="evidence" value="ECO:0007669"/>
    <property type="project" value="UniProtKB-KW"/>
</dbReference>
<protein>
    <submittedName>
        <fullName evidence="5">GntR family transcriptional regulator</fullName>
    </submittedName>
</protein>
<dbReference type="Gene3D" id="1.20.120.530">
    <property type="entry name" value="GntR ligand-binding domain-like"/>
    <property type="match status" value="1"/>
</dbReference>
<evidence type="ECO:0000313" key="5">
    <source>
        <dbReference type="EMBL" id="RZU32496.1"/>
    </source>
</evidence>
<keyword evidence="3" id="KW-0804">Transcription</keyword>
<evidence type="ECO:0000256" key="3">
    <source>
        <dbReference type="ARBA" id="ARBA00023163"/>
    </source>
</evidence>
<gene>
    <name evidence="5" type="ORF">BKA19_2191</name>
</gene>
<dbReference type="PANTHER" id="PTHR43537">
    <property type="entry name" value="TRANSCRIPTIONAL REGULATOR, GNTR FAMILY"/>
    <property type="match status" value="1"/>
</dbReference>
<evidence type="ECO:0000256" key="2">
    <source>
        <dbReference type="ARBA" id="ARBA00023125"/>
    </source>
</evidence>
<dbReference type="SMART" id="SM00345">
    <property type="entry name" value="HTH_GNTR"/>
    <property type="match status" value="1"/>
</dbReference>
<sequence length="252" mass="26401">MQPEAAPRRAADELPVRGADAAVFRPIRGGNAFEETVERLLQALRLGVVGPGGRLPPGRELARRLGVSRATLREALATLQSAGYLESRRGRYGGTFVVSAPSAASLPPQARSRPAVVDLEDVLQFRLVLEAGAAEAAAARALTRADREHLTGLLAGCTGAGPADYRRLDSRLHLAVAEVAGSPSLTTAVADVRTRVNELLDAIPLLPPNIEHSDRQHAAVVTAILSGDPEGARSGMAEHLAGTAALLRGFLT</sequence>
<dbReference type="SUPFAM" id="SSF46785">
    <property type="entry name" value="Winged helix' DNA-binding domain"/>
    <property type="match status" value="1"/>
</dbReference>
<dbReference type="SUPFAM" id="SSF48008">
    <property type="entry name" value="GntR ligand-binding domain-like"/>
    <property type="match status" value="1"/>
</dbReference>
<feature type="domain" description="HTH gntR-type" evidence="4">
    <location>
        <begin position="30"/>
        <end position="100"/>
    </location>
</feature>
<dbReference type="InterPro" id="IPR036390">
    <property type="entry name" value="WH_DNA-bd_sf"/>
</dbReference>
<dbReference type="InterPro" id="IPR011711">
    <property type="entry name" value="GntR_C"/>
</dbReference>
<accession>A0A4V2G2B4</accession>
<proteinExistence type="predicted"/>
<name>A0A4V2G2B4_9ACTN</name>
<keyword evidence="6" id="KW-1185">Reference proteome</keyword>
<evidence type="ECO:0000256" key="1">
    <source>
        <dbReference type="ARBA" id="ARBA00023015"/>
    </source>
</evidence>
<dbReference type="Pfam" id="PF07729">
    <property type="entry name" value="FCD"/>
    <property type="match status" value="1"/>
</dbReference>
<organism evidence="5 6">
    <name type="scientific">Blastococcus saxobsidens</name>
    <dbReference type="NCBI Taxonomy" id="138336"/>
    <lineage>
        <taxon>Bacteria</taxon>
        <taxon>Bacillati</taxon>
        <taxon>Actinomycetota</taxon>
        <taxon>Actinomycetes</taxon>
        <taxon>Geodermatophilales</taxon>
        <taxon>Geodermatophilaceae</taxon>
        <taxon>Blastococcus</taxon>
    </lineage>
</organism>
<dbReference type="InterPro" id="IPR000524">
    <property type="entry name" value="Tscrpt_reg_HTH_GntR"/>
</dbReference>
<dbReference type="PROSITE" id="PS50949">
    <property type="entry name" value="HTH_GNTR"/>
    <property type="match status" value="1"/>
</dbReference>